<feature type="region of interest" description="Disordered" evidence="4">
    <location>
        <begin position="1"/>
        <end position="65"/>
    </location>
</feature>
<comment type="caution">
    <text evidence="6">The sequence shown here is derived from an EMBL/GenBank/DDBJ whole genome shotgun (WGS) entry which is preliminary data.</text>
</comment>
<feature type="compositionally biased region" description="Basic residues" evidence="4">
    <location>
        <begin position="34"/>
        <end position="51"/>
    </location>
</feature>
<dbReference type="EMBL" id="JACTAM010000022">
    <property type="protein sequence ID" value="KAI2650279.1"/>
    <property type="molecule type" value="Genomic_DNA"/>
</dbReference>
<dbReference type="SUPFAM" id="SSF52540">
    <property type="entry name" value="P-loop containing nucleoside triphosphate hydrolases"/>
    <property type="match status" value="1"/>
</dbReference>
<dbReference type="PANTHER" id="PTHR43721">
    <property type="entry name" value="ELONGATION FACTOR TU-RELATED"/>
    <property type="match status" value="1"/>
</dbReference>
<feature type="domain" description="Tr-type G" evidence="5">
    <location>
        <begin position="147"/>
        <end position="357"/>
    </location>
</feature>
<evidence type="ECO:0000256" key="3">
    <source>
        <dbReference type="ARBA" id="ARBA00023134"/>
    </source>
</evidence>
<dbReference type="CDD" id="cd04165">
    <property type="entry name" value="GTPBP1_like"/>
    <property type="match status" value="1"/>
</dbReference>
<dbReference type="InterPro" id="IPR009001">
    <property type="entry name" value="Transl_elong_EF1A/Init_IF2_C"/>
</dbReference>
<dbReference type="Proteomes" id="UP000830375">
    <property type="component" value="Unassembled WGS sequence"/>
</dbReference>
<reference evidence="6 7" key="1">
    <citation type="submission" date="2022-01" db="EMBL/GenBank/DDBJ databases">
        <title>A high-quality chromosome-level genome assembly of rohu carp, Labeo rohita.</title>
        <authorList>
            <person name="Arick M.A. II"/>
            <person name="Hsu C.-Y."/>
            <person name="Magbanua Z."/>
            <person name="Pechanova O."/>
            <person name="Grover C."/>
            <person name="Miller E."/>
            <person name="Thrash A."/>
            <person name="Ezzel L."/>
            <person name="Alam S."/>
            <person name="Benzie J."/>
            <person name="Hamilton M."/>
            <person name="Karsi A."/>
            <person name="Lawrence M.L."/>
            <person name="Peterson D.G."/>
        </authorList>
    </citation>
    <scope>NUCLEOTIDE SEQUENCE [LARGE SCALE GENOMIC DNA]</scope>
    <source>
        <strain evidence="7">BAU-BD-2019</strain>
        <tissue evidence="6">Blood</tissue>
    </source>
</reference>
<keyword evidence="2" id="KW-0547">Nucleotide-binding</keyword>
<keyword evidence="3" id="KW-0342">GTP-binding</keyword>
<evidence type="ECO:0000256" key="4">
    <source>
        <dbReference type="SAM" id="MobiDB-lite"/>
    </source>
</evidence>
<dbReference type="Gene3D" id="3.40.50.300">
    <property type="entry name" value="P-loop containing nucleotide triphosphate hydrolases"/>
    <property type="match status" value="1"/>
</dbReference>
<sequence length="505" mass="56179">MDAQVANHCSIKSAAKPSSPQNNAAEGRMENAPKKKSRTRRGRRGKRRRGKKANEPPPFLPPEAEEGNIEYKLKWRLQEGRGEAVYQIGVEDNGLLVGLTEEDMKASLKTLRRMAEKVGADITLLREREVDCDRARRKIAEVLVRKFLDLRVAVLGNVDSGKSTLLGVLTQGELDNGRGRARLNLFRHLHEIQTGRTSSISFEILGFNSKGEVVNYSDSRTAEEICESSSKMITFIDLAGHYKYLKTTIFGLTSYCPDFAMLVVGANTGIAGTTREHLGLAMALKVPIFIVVSKVDLCGKSTVEKTVRQLERVLKQPGCNKVPMVVVTPIFTLSSVSGENLDLLKVFFNILPPLSNSKEQEELMQQLTEFQVCSIHRNRSGCRVLRAGQAATLALGNFDRSLLRKGMVMVSPKMNPTICWQFEAAIVLLFHAKTFRRGFQVTVHVGNVRQTATVECLLGKHPEYLRVGAKLLFREGVTKGIGHVTHLLPSTQNHVPDQNRNQNHS</sequence>
<comment type="similarity">
    <text evidence="1">Belongs to the TRAFAC class translation factor GTPase superfamily. Classic translation factor GTPase family. EF-Tu/EF-1A subfamily.</text>
</comment>
<organism evidence="6 7">
    <name type="scientific">Labeo rohita</name>
    <name type="common">Indian major carp</name>
    <name type="synonym">Cyprinus rohita</name>
    <dbReference type="NCBI Taxonomy" id="84645"/>
    <lineage>
        <taxon>Eukaryota</taxon>
        <taxon>Metazoa</taxon>
        <taxon>Chordata</taxon>
        <taxon>Craniata</taxon>
        <taxon>Vertebrata</taxon>
        <taxon>Euteleostomi</taxon>
        <taxon>Actinopterygii</taxon>
        <taxon>Neopterygii</taxon>
        <taxon>Teleostei</taxon>
        <taxon>Ostariophysi</taxon>
        <taxon>Cypriniformes</taxon>
        <taxon>Cyprinidae</taxon>
        <taxon>Labeoninae</taxon>
        <taxon>Labeonini</taxon>
        <taxon>Labeo</taxon>
    </lineage>
</organism>
<keyword evidence="7" id="KW-1185">Reference proteome</keyword>
<evidence type="ECO:0000259" key="5">
    <source>
        <dbReference type="PROSITE" id="PS51722"/>
    </source>
</evidence>
<evidence type="ECO:0000313" key="6">
    <source>
        <dbReference type="EMBL" id="KAI2650279.1"/>
    </source>
</evidence>
<dbReference type="SUPFAM" id="SSF50465">
    <property type="entry name" value="EF-Tu/eEF-1alpha/eIF2-gamma C-terminal domain"/>
    <property type="match status" value="1"/>
</dbReference>
<dbReference type="Pfam" id="PF00009">
    <property type="entry name" value="GTP_EFTU"/>
    <property type="match status" value="1"/>
</dbReference>
<dbReference type="InterPro" id="IPR000795">
    <property type="entry name" value="T_Tr_GTP-bd_dom"/>
</dbReference>
<accession>A0ABQ8LIT0</accession>
<dbReference type="PROSITE" id="PS51722">
    <property type="entry name" value="G_TR_2"/>
    <property type="match status" value="1"/>
</dbReference>
<evidence type="ECO:0000313" key="7">
    <source>
        <dbReference type="Proteomes" id="UP000830375"/>
    </source>
</evidence>
<proteinExistence type="inferred from homology"/>
<evidence type="ECO:0000256" key="1">
    <source>
        <dbReference type="ARBA" id="ARBA00007249"/>
    </source>
</evidence>
<evidence type="ECO:0000256" key="2">
    <source>
        <dbReference type="ARBA" id="ARBA00022741"/>
    </source>
</evidence>
<dbReference type="InterPro" id="IPR050055">
    <property type="entry name" value="EF-Tu_GTPase"/>
</dbReference>
<name>A0ABQ8LIT0_LABRO</name>
<dbReference type="CDD" id="cd03708">
    <property type="entry name" value="GTPBP_III"/>
    <property type="match status" value="1"/>
</dbReference>
<protein>
    <submittedName>
        <fullName evidence="6">GTP-binding protein 2</fullName>
    </submittedName>
</protein>
<gene>
    <name evidence="6" type="ORF">H4Q32_000229</name>
</gene>
<dbReference type="InterPro" id="IPR035531">
    <property type="entry name" value="GTPBP1-like"/>
</dbReference>
<dbReference type="InterPro" id="IPR027417">
    <property type="entry name" value="P-loop_NTPase"/>
</dbReference>
<dbReference type="PANTHER" id="PTHR43721:SF3">
    <property type="entry name" value="GTP-BINDING PROTEIN 2"/>
    <property type="match status" value="1"/>
</dbReference>